<organism evidence="1 2">
    <name type="scientific">Chryseobacterium arthrosphaerae</name>
    <dbReference type="NCBI Taxonomy" id="651561"/>
    <lineage>
        <taxon>Bacteria</taxon>
        <taxon>Pseudomonadati</taxon>
        <taxon>Bacteroidota</taxon>
        <taxon>Flavobacteriia</taxon>
        <taxon>Flavobacteriales</taxon>
        <taxon>Weeksellaceae</taxon>
        <taxon>Chryseobacterium group</taxon>
        <taxon>Chryseobacterium</taxon>
    </lineage>
</organism>
<name>A0A432DSV3_9FLAO</name>
<dbReference type="AlphaFoldDB" id="A0A432DSV3"/>
<dbReference type="EMBL" id="RYFC01000003">
    <property type="protein sequence ID" value="RTZ46219.1"/>
    <property type="molecule type" value="Genomic_DNA"/>
</dbReference>
<evidence type="ECO:0000313" key="1">
    <source>
        <dbReference type="EMBL" id="RTZ46219.1"/>
    </source>
</evidence>
<protein>
    <submittedName>
        <fullName evidence="1">Uncharacterized protein</fullName>
    </submittedName>
</protein>
<reference evidence="1 2" key="1">
    <citation type="submission" date="2018-12" db="EMBL/GenBank/DDBJ databases">
        <title>Draft Genome Sequence of Chryseobacterium arthrosphaerae strain ED882-96 Isolated from the Blood of a Patient with Liver Cirrhosis in Taiwan.</title>
        <authorList>
            <person name="Lin J.-N."/>
            <person name="Lai C.-H."/>
            <person name="Yang C.-H."/>
            <person name="Huang Y.-H."/>
        </authorList>
    </citation>
    <scope>NUCLEOTIDE SEQUENCE [LARGE SCALE GENOMIC DNA]</scope>
    <source>
        <strain evidence="1 2">ED882-96</strain>
    </source>
</reference>
<dbReference type="Proteomes" id="UP000276953">
    <property type="component" value="Unassembled WGS sequence"/>
</dbReference>
<sequence length="59" mass="6930">MTASSLTEYRTLPAIEELTYMPVRNTLNKFRRISLKLKPVMAPFLFLDRDPSWMANQLL</sequence>
<evidence type="ECO:0000313" key="2">
    <source>
        <dbReference type="Proteomes" id="UP000276953"/>
    </source>
</evidence>
<comment type="caution">
    <text evidence="1">The sequence shown here is derived from an EMBL/GenBank/DDBJ whole genome shotgun (WGS) entry which is preliminary data.</text>
</comment>
<accession>A0A432DSV3</accession>
<gene>
    <name evidence="1" type="ORF">EJ377_17470</name>
</gene>
<proteinExistence type="predicted"/>